<evidence type="ECO:0000313" key="2">
    <source>
        <dbReference type="Proteomes" id="UP000217696"/>
    </source>
</evidence>
<dbReference type="OrthoDB" id="2678957at2"/>
<accession>A0A0U5BNB2</accession>
<protein>
    <submittedName>
        <fullName evidence="1">Uncharacterized protein</fullName>
    </submittedName>
</protein>
<reference evidence="1 2" key="1">
    <citation type="submission" date="2015-12" db="EMBL/GenBank/DDBJ databases">
        <title>Genome sequence of Aneurinibacillus soli.</title>
        <authorList>
            <person name="Lee J.S."/>
            <person name="Lee K.C."/>
            <person name="Kim K.K."/>
            <person name="Lee B.W."/>
        </authorList>
    </citation>
    <scope>NUCLEOTIDE SEQUENCE [LARGE SCALE GENOMIC DNA]</scope>
    <source>
        <strain evidence="1 2">CB4</strain>
    </source>
</reference>
<dbReference type="KEGG" id="asoc:CB4_03931"/>
<gene>
    <name evidence="1" type="ORF">CB4_03931</name>
</gene>
<proteinExistence type="predicted"/>
<dbReference type="RefSeq" id="WP_096467350.1">
    <property type="nucleotide sequence ID" value="NZ_AP017312.1"/>
</dbReference>
<keyword evidence="2" id="KW-1185">Reference proteome</keyword>
<dbReference type="EMBL" id="AP017312">
    <property type="protein sequence ID" value="BAU29694.1"/>
    <property type="molecule type" value="Genomic_DNA"/>
</dbReference>
<organism evidence="1 2">
    <name type="scientific">Aneurinibacillus soli</name>
    <dbReference type="NCBI Taxonomy" id="1500254"/>
    <lineage>
        <taxon>Bacteria</taxon>
        <taxon>Bacillati</taxon>
        <taxon>Bacillota</taxon>
        <taxon>Bacilli</taxon>
        <taxon>Bacillales</taxon>
        <taxon>Paenibacillaceae</taxon>
        <taxon>Aneurinibacillus group</taxon>
        <taxon>Aneurinibacillus</taxon>
    </lineage>
</organism>
<evidence type="ECO:0000313" key="1">
    <source>
        <dbReference type="EMBL" id="BAU29694.1"/>
    </source>
</evidence>
<dbReference type="Proteomes" id="UP000217696">
    <property type="component" value="Chromosome"/>
</dbReference>
<sequence>MEDKQKGLEGQLADSYRRDTNAMVLIFAQWCVNHELDPMELYREAYPDQGVPPELVGMLELTVPKEEAGEIETGTLLNVLLAFDNEALAFAVRKRVSS</sequence>
<name>A0A0U5BNB2_9BACL</name>
<dbReference type="AlphaFoldDB" id="A0A0U5BNB2"/>